<feature type="compositionally biased region" description="Low complexity" evidence="7">
    <location>
        <begin position="1"/>
        <end position="27"/>
    </location>
</feature>
<feature type="region of interest" description="Disordered" evidence="7">
    <location>
        <begin position="1"/>
        <end position="33"/>
    </location>
</feature>
<keyword evidence="5" id="KW-0046">Antibiotic resistance</keyword>
<accession>A0ABT7A1A2</accession>
<organism evidence="9 10">
    <name type="scientific">Streptomyces iconiensis</name>
    <dbReference type="NCBI Taxonomy" id="1384038"/>
    <lineage>
        <taxon>Bacteria</taxon>
        <taxon>Bacillati</taxon>
        <taxon>Actinomycetota</taxon>
        <taxon>Actinomycetes</taxon>
        <taxon>Kitasatosporales</taxon>
        <taxon>Streptomycetaceae</taxon>
        <taxon>Streptomyces</taxon>
    </lineage>
</organism>
<gene>
    <name evidence="9" type="ORF">NMN56_023380</name>
</gene>
<dbReference type="PANTHER" id="PTHR43229">
    <property type="entry name" value="NODULATION PROTEIN J"/>
    <property type="match status" value="1"/>
</dbReference>
<feature type="domain" description="ABC transmembrane type-2" evidence="8">
    <location>
        <begin position="63"/>
        <end position="302"/>
    </location>
</feature>
<feature type="transmembrane region" description="Helical" evidence="6">
    <location>
        <begin position="65"/>
        <end position="87"/>
    </location>
</feature>
<feature type="transmembrane region" description="Helical" evidence="6">
    <location>
        <begin position="99"/>
        <end position="121"/>
    </location>
</feature>
<evidence type="ECO:0000313" key="10">
    <source>
        <dbReference type="Proteomes" id="UP001214441"/>
    </source>
</evidence>
<evidence type="ECO:0000259" key="8">
    <source>
        <dbReference type="PROSITE" id="PS51012"/>
    </source>
</evidence>
<sequence>MSHNGPASHPTTPHATTTRPGAPHAGGVPDAPAAPRLTALHRESRTVLAVVHRDLLRVLSRPTHAFLMMLHPLVFLFAFGGGLGALIPSRAVGGDYSAYLFPGILIMTIQTPAIGVGMRLIEDRTSGFLRETLMAPARRSTLLAAMCLGGTTVATVQGLVLLALAGTVGIAYDPFLMASMLTVLTVTAFTLTALTTLLAVTMTNAESFNTLLALTMLPLVFLSGGFFPLSAMPDWLGTLAAANPLAYAVDLLHHALHTFGGAPARGGVRWGDWKPPAAAELATLLVAATTTLTAAAHRFTRPD</sequence>
<dbReference type="PANTHER" id="PTHR43229:SF2">
    <property type="entry name" value="NODULATION PROTEIN J"/>
    <property type="match status" value="1"/>
</dbReference>
<reference evidence="9 10" key="1">
    <citation type="submission" date="2023-05" db="EMBL/GenBank/DDBJ databases">
        <title>Streptantibioticus silvisoli sp. nov., acidotolerant actinomycetes 1 from pine litter.</title>
        <authorList>
            <person name="Swiecimska M."/>
            <person name="Golinska P."/>
            <person name="Sangal V."/>
            <person name="Wachnowicz B."/>
            <person name="Goodfellow M."/>
        </authorList>
    </citation>
    <scope>NUCLEOTIDE SEQUENCE [LARGE SCALE GENOMIC DNA]</scope>
    <source>
        <strain evidence="9 10">DSM 42109</strain>
    </source>
</reference>
<dbReference type="Pfam" id="PF01061">
    <property type="entry name" value="ABC2_membrane"/>
    <property type="match status" value="1"/>
</dbReference>
<evidence type="ECO:0000256" key="5">
    <source>
        <dbReference type="ARBA" id="ARBA00023251"/>
    </source>
</evidence>
<evidence type="ECO:0000256" key="1">
    <source>
        <dbReference type="ARBA" id="ARBA00004141"/>
    </source>
</evidence>
<dbReference type="Proteomes" id="UP001214441">
    <property type="component" value="Unassembled WGS sequence"/>
</dbReference>
<dbReference type="InterPro" id="IPR013525">
    <property type="entry name" value="ABC2_TM"/>
</dbReference>
<comment type="caution">
    <text evidence="9">The sequence shown here is derived from an EMBL/GenBank/DDBJ whole genome shotgun (WGS) entry which is preliminary data.</text>
</comment>
<keyword evidence="6" id="KW-1003">Cell membrane</keyword>
<comment type="subcellular location">
    <subcellularLocation>
        <location evidence="6">Cell membrane</location>
        <topology evidence="6">Multi-pass membrane protein</topology>
    </subcellularLocation>
    <subcellularLocation>
        <location evidence="1">Membrane</location>
        <topology evidence="1">Multi-pass membrane protein</topology>
    </subcellularLocation>
</comment>
<dbReference type="InterPro" id="IPR051784">
    <property type="entry name" value="Nod_factor_ABC_transporter"/>
</dbReference>
<name>A0ABT7A1A2_9ACTN</name>
<dbReference type="PRINTS" id="PR00164">
    <property type="entry name" value="ABC2TRNSPORT"/>
</dbReference>
<dbReference type="PIRSF" id="PIRSF006648">
    <property type="entry name" value="DrrB"/>
    <property type="match status" value="1"/>
</dbReference>
<keyword evidence="3 6" id="KW-1133">Transmembrane helix</keyword>
<evidence type="ECO:0000256" key="6">
    <source>
        <dbReference type="RuleBase" id="RU361157"/>
    </source>
</evidence>
<dbReference type="PROSITE" id="PS51012">
    <property type="entry name" value="ABC_TM2"/>
    <property type="match status" value="1"/>
</dbReference>
<evidence type="ECO:0000313" key="9">
    <source>
        <dbReference type="EMBL" id="MDJ1134844.1"/>
    </source>
</evidence>
<proteinExistence type="inferred from homology"/>
<comment type="similarity">
    <text evidence="6">Belongs to the ABC-2 integral membrane protein family.</text>
</comment>
<keyword evidence="2 6" id="KW-0812">Transmembrane</keyword>
<feature type="transmembrane region" description="Helical" evidence="6">
    <location>
        <begin position="211"/>
        <end position="229"/>
    </location>
</feature>
<evidence type="ECO:0000256" key="4">
    <source>
        <dbReference type="ARBA" id="ARBA00023136"/>
    </source>
</evidence>
<keyword evidence="6" id="KW-0813">Transport</keyword>
<feature type="transmembrane region" description="Helical" evidence="6">
    <location>
        <begin position="142"/>
        <end position="172"/>
    </location>
</feature>
<dbReference type="RefSeq" id="WP_274045779.1">
    <property type="nucleotide sequence ID" value="NZ_JANCPR020000024.1"/>
</dbReference>
<dbReference type="EMBL" id="JANCPR020000024">
    <property type="protein sequence ID" value="MDJ1134844.1"/>
    <property type="molecule type" value="Genomic_DNA"/>
</dbReference>
<feature type="transmembrane region" description="Helical" evidence="6">
    <location>
        <begin position="277"/>
        <end position="296"/>
    </location>
</feature>
<feature type="transmembrane region" description="Helical" evidence="6">
    <location>
        <begin position="178"/>
        <end position="199"/>
    </location>
</feature>
<dbReference type="InterPro" id="IPR047817">
    <property type="entry name" value="ABC2_TM_bact-type"/>
</dbReference>
<evidence type="ECO:0000256" key="7">
    <source>
        <dbReference type="SAM" id="MobiDB-lite"/>
    </source>
</evidence>
<keyword evidence="4 6" id="KW-0472">Membrane</keyword>
<evidence type="ECO:0000256" key="3">
    <source>
        <dbReference type="ARBA" id="ARBA00022989"/>
    </source>
</evidence>
<protein>
    <recommendedName>
        <fullName evidence="6">Transport permease protein</fullName>
    </recommendedName>
</protein>
<dbReference type="InterPro" id="IPR000412">
    <property type="entry name" value="ABC_2_transport"/>
</dbReference>
<evidence type="ECO:0000256" key="2">
    <source>
        <dbReference type="ARBA" id="ARBA00022692"/>
    </source>
</evidence>
<keyword evidence="10" id="KW-1185">Reference proteome</keyword>